<organism evidence="1">
    <name type="scientific">Anguilla anguilla</name>
    <name type="common">European freshwater eel</name>
    <name type="synonym">Muraena anguilla</name>
    <dbReference type="NCBI Taxonomy" id="7936"/>
    <lineage>
        <taxon>Eukaryota</taxon>
        <taxon>Metazoa</taxon>
        <taxon>Chordata</taxon>
        <taxon>Craniata</taxon>
        <taxon>Vertebrata</taxon>
        <taxon>Euteleostomi</taxon>
        <taxon>Actinopterygii</taxon>
        <taxon>Neopterygii</taxon>
        <taxon>Teleostei</taxon>
        <taxon>Anguilliformes</taxon>
        <taxon>Anguillidae</taxon>
        <taxon>Anguilla</taxon>
    </lineage>
</organism>
<reference evidence="1" key="1">
    <citation type="submission" date="2014-11" db="EMBL/GenBank/DDBJ databases">
        <authorList>
            <person name="Amaro Gonzalez C."/>
        </authorList>
    </citation>
    <scope>NUCLEOTIDE SEQUENCE</scope>
</reference>
<name>A0A0E9SFH7_ANGAN</name>
<dbReference type="AlphaFoldDB" id="A0A0E9SFH7"/>
<accession>A0A0E9SFH7</accession>
<reference evidence="1" key="2">
    <citation type="journal article" date="2015" name="Fish Shellfish Immunol.">
        <title>Early steps in the European eel (Anguilla anguilla)-Vibrio vulnificus interaction in the gills: Role of the RtxA13 toxin.</title>
        <authorList>
            <person name="Callol A."/>
            <person name="Pajuelo D."/>
            <person name="Ebbesson L."/>
            <person name="Teles M."/>
            <person name="MacKenzie S."/>
            <person name="Amaro C."/>
        </authorList>
    </citation>
    <scope>NUCLEOTIDE SEQUENCE</scope>
</reference>
<sequence length="73" mass="8438">MPITTQVAMHTYTVYIYTYIHIPVHICTLTNTFLLFNPIPKYPIISSVHRTIEQCLIRVNYPVAPSNIFLTLS</sequence>
<dbReference type="EMBL" id="GBXM01068536">
    <property type="protein sequence ID" value="JAH40041.1"/>
    <property type="molecule type" value="Transcribed_RNA"/>
</dbReference>
<proteinExistence type="predicted"/>
<evidence type="ECO:0000313" key="1">
    <source>
        <dbReference type="EMBL" id="JAH40041.1"/>
    </source>
</evidence>
<protein>
    <submittedName>
        <fullName evidence="1">Uncharacterized protein</fullName>
    </submittedName>
</protein>